<keyword evidence="2 6" id="KW-0808">Transferase</keyword>
<dbReference type="GO" id="GO:0044027">
    <property type="term" value="P:negative regulation of gene expression via chromosomal CpG island methylation"/>
    <property type="evidence" value="ECO:0007669"/>
    <property type="project" value="TreeGrafter"/>
</dbReference>
<dbReference type="AlphaFoldDB" id="A0A1I5P6K8"/>
<evidence type="ECO:0000313" key="9">
    <source>
        <dbReference type="EMBL" id="SFP29131.1"/>
    </source>
</evidence>
<reference evidence="9 10" key="1">
    <citation type="submission" date="2016-10" db="EMBL/GenBank/DDBJ databases">
        <authorList>
            <person name="de Groot N.N."/>
        </authorList>
    </citation>
    <scope>NUCLEOTIDE SEQUENCE [LARGE SCALE GENOMIC DNA]</scope>
    <source>
        <strain evidence="9 10">CCUG 59231</strain>
    </source>
</reference>
<evidence type="ECO:0000256" key="7">
    <source>
        <dbReference type="RuleBase" id="RU000416"/>
    </source>
</evidence>
<evidence type="ECO:0000256" key="4">
    <source>
        <dbReference type="ARBA" id="ARBA00022747"/>
    </source>
</evidence>
<dbReference type="RefSeq" id="WP_074939847.1">
    <property type="nucleotide sequence ID" value="NZ_FOWP01000008.1"/>
</dbReference>
<name>A0A1I5P6K8_9GAMM</name>
<dbReference type="PROSITE" id="PS00095">
    <property type="entry name" value="C5_MTASE_2"/>
    <property type="match status" value="1"/>
</dbReference>
<dbReference type="InterPro" id="IPR018117">
    <property type="entry name" value="C5_DNA_meth_AS"/>
</dbReference>
<dbReference type="GO" id="GO:0003677">
    <property type="term" value="F:DNA binding"/>
    <property type="evidence" value="ECO:0007669"/>
    <property type="project" value="TreeGrafter"/>
</dbReference>
<dbReference type="EMBL" id="FOWP01000008">
    <property type="protein sequence ID" value="SFP29131.1"/>
    <property type="molecule type" value="Genomic_DNA"/>
</dbReference>
<keyword evidence="1 6" id="KW-0489">Methyltransferase</keyword>
<dbReference type="InterPro" id="IPR050390">
    <property type="entry name" value="C5-Methyltransferase"/>
</dbReference>
<protein>
    <recommendedName>
        <fullName evidence="8">Cytosine-specific methyltransferase</fullName>
        <ecNumber evidence="8">2.1.1.37</ecNumber>
    </recommendedName>
</protein>
<evidence type="ECO:0000256" key="1">
    <source>
        <dbReference type="ARBA" id="ARBA00022603"/>
    </source>
</evidence>
<feature type="active site" evidence="6">
    <location>
        <position position="76"/>
    </location>
</feature>
<keyword evidence="3 6" id="KW-0949">S-adenosyl-L-methionine</keyword>
<dbReference type="PANTHER" id="PTHR10629">
    <property type="entry name" value="CYTOSINE-SPECIFIC METHYLTRANSFERASE"/>
    <property type="match status" value="1"/>
</dbReference>
<keyword evidence="4" id="KW-0680">Restriction system</keyword>
<dbReference type="Pfam" id="PF00145">
    <property type="entry name" value="DNA_methylase"/>
    <property type="match status" value="1"/>
</dbReference>
<evidence type="ECO:0000256" key="5">
    <source>
        <dbReference type="ARBA" id="ARBA00047422"/>
    </source>
</evidence>
<proteinExistence type="inferred from homology"/>
<evidence type="ECO:0000256" key="3">
    <source>
        <dbReference type="ARBA" id="ARBA00022691"/>
    </source>
</evidence>
<accession>A0A1I5P6K8</accession>
<comment type="catalytic activity">
    <reaction evidence="5 8">
        <text>a 2'-deoxycytidine in DNA + S-adenosyl-L-methionine = a 5-methyl-2'-deoxycytidine in DNA + S-adenosyl-L-homocysteine + H(+)</text>
        <dbReference type="Rhea" id="RHEA:13681"/>
        <dbReference type="Rhea" id="RHEA-COMP:11369"/>
        <dbReference type="Rhea" id="RHEA-COMP:11370"/>
        <dbReference type="ChEBI" id="CHEBI:15378"/>
        <dbReference type="ChEBI" id="CHEBI:57856"/>
        <dbReference type="ChEBI" id="CHEBI:59789"/>
        <dbReference type="ChEBI" id="CHEBI:85452"/>
        <dbReference type="ChEBI" id="CHEBI:85454"/>
        <dbReference type="EC" id="2.1.1.37"/>
    </reaction>
</comment>
<dbReference type="PROSITE" id="PS00094">
    <property type="entry name" value="C5_MTASE_1"/>
    <property type="match status" value="1"/>
</dbReference>
<dbReference type="InterPro" id="IPR029063">
    <property type="entry name" value="SAM-dependent_MTases_sf"/>
</dbReference>
<dbReference type="GO" id="GO:0032259">
    <property type="term" value="P:methylation"/>
    <property type="evidence" value="ECO:0007669"/>
    <property type="project" value="UniProtKB-KW"/>
</dbReference>
<dbReference type="Gene3D" id="3.40.50.150">
    <property type="entry name" value="Vaccinia Virus protein VP39"/>
    <property type="match status" value="1"/>
</dbReference>
<comment type="similarity">
    <text evidence="6 7">Belongs to the class I-like SAM-binding methyltransferase superfamily. C5-methyltransferase family.</text>
</comment>
<dbReference type="NCBIfam" id="TIGR00675">
    <property type="entry name" value="dcm"/>
    <property type="match status" value="1"/>
</dbReference>
<dbReference type="PROSITE" id="PS51679">
    <property type="entry name" value="SAM_MT_C5"/>
    <property type="match status" value="1"/>
</dbReference>
<dbReference type="EC" id="2.1.1.37" evidence="8"/>
<dbReference type="Gene3D" id="3.90.120.10">
    <property type="entry name" value="DNA Methylase, subunit A, domain 2"/>
    <property type="match status" value="1"/>
</dbReference>
<dbReference type="Proteomes" id="UP000182400">
    <property type="component" value="Unassembled WGS sequence"/>
</dbReference>
<evidence type="ECO:0000256" key="2">
    <source>
        <dbReference type="ARBA" id="ARBA00022679"/>
    </source>
</evidence>
<dbReference type="GO" id="GO:0003886">
    <property type="term" value="F:DNA (cytosine-5-)-methyltransferase activity"/>
    <property type="evidence" value="ECO:0007669"/>
    <property type="project" value="UniProtKB-EC"/>
</dbReference>
<evidence type="ECO:0000256" key="8">
    <source>
        <dbReference type="RuleBase" id="RU000417"/>
    </source>
</evidence>
<gene>
    <name evidence="9" type="ORF">SAMN05216601_10877</name>
</gene>
<dbReference type="PANTHER" id="PTHR10629:SF52">
    <property type="entry name" value="DNA (CYTOSINE-5)-METHYLTRANSFERASE 1"/>
    <property type="match status" value="1"/>
</dbReference>
<dbReference type="InterPro" id="IPR031303">
    <property type="entry name" value="C5_meth_CS"/>
</dbReference>
<dbReference type="SUPFAM" id="SSF53335">
    <property type="entry name" value="S-adenosyl-L-methionine-dependent methyltransferases"/>
    <property type="match status" value="1"/>
</dbReference>
<dbReference type="STRING" id="658457.SAMN05216601_10877"/>
<evidence type="ECO:0000256" key="6">
    <source>
        <dbReference type="PROSITE-ProRule" id="PRU01016"/>
    </source>
</evidence>
<organism evidence="9 10">
    <name type="scientific">Ectopseudomonas composti</name>
    <dbReference type="NCBI Taxonomy" id="658457"/>
    <lineage>
        <taxon>Bacteria</taxon>
        <taxon>Pseudomonadati</taxon>
        <taxon>Pseudomonadota</taxon>
        <taxon>Gammaproteobacteria</taxon>
        <taxon>Pseudomonadales</taxon>
        <taxon>Pseudomonadaceae</taxon>
        <taxon>Ectopseudomonas</taxon>
    </lineage>
</organism>
<dbReference type="OrthoDB" id="9813719at2"/>
<dbReference type="InterPro" id="IPR001525">
    <property type="entry name" value="C5_MeTfrase"/>
</dbReference>
<dbReference type="GO" id="GO:0009307">
    <property type="term" value="P:DNA restriction-modification system"/>
    <property type="evidence" value="ECO:0007669"/>
    <property type="project" value="UniProtKB-KW"/>
</dbReference>
<dbReference type="PRINTS" id="PR00105">
    <property type="entry name" value="C5METTRFRASE"/>
</dbReference>
<evidence type="ECO:0000313" key="10">
    <source>
        <dbReference type="Proteomes" id="UP000182400"/>
    </source>
</evidence>
<sequence length="394" mass="43733">MTTKFASLFSGCGGLDLGFIQAGFKCIAAFDIDKNAVETYKKNIANHVHQLDIGKDIDEVVSKVKGADVLVAGPPCQGFSTAGKNDPKDLRNSLLLKTAEIAIKSQPRVVLIENVKGLLSPQFRGYLNTLIKQLSDNGYSVTFRVVKATEFGIPQNRSRVIILAARNAQPIDLNFPKYRLKTLKEILSGLESTSSNKFRPLAVDSIEARIAQHIQPGQKLSNVRGGEAAVHTWDIPEVFGYVSEHEKAVLESIMLVRRQKRRRPTGDADPVLPQDISQAVGFPADRVLENLITNGYVRKVDDCYDLTNTFNGKFRRLKWDGLAPTVDTRFGQPRYFLHPTEHRGFSVREAARIQGFPDSFHFDVSDSVAYRLVGNAVPPPMAKAIALLIKKSRF</sequence>